<dbReference type="PROSITE" id="PS51160">
    <property type="entry name" value="ACYLPHOSPHATASE_3"/>
    <property type="match status" value="1"/>
</dbReference>
<keyword evidence="6" id="KW-0862">Zinc</keyword>
<gene>
    <name evidence="12" type="primary">hypF</name>
    <name evidence="12" type="ORF">ACFFJ3_03500</name>
</gene>
<accession>A0ABV6E982</accession>
<comment type="pathway">
    <text evidence="1 8">Protein modification; [NiFe] hydrogenase maturation.</text>
</comment>
<organism evidence="12 13">
    <name type="scientific">Serratia aquatilis</name>
    <dbReference type="NCBI Taxonomy" id="1737515"/>
    <lineage>
        <taxon>Bacteria</taxon>
        <taxon>Pseudomonadati</taxon>
        <taxon>Pseudomonadota</taxon>
        <taxon>Gammaproteobacteria</taxon>
        <taxon>Enterobacterales</taxon>
        <taxon>Yersiniaceae</taxon>
        <taxon>Serratia</taxon>
    </lineage>
</organism>
<proteinExistence type="inferred from homology"/>
<dbReference type="Gene3D" id="3.30.420.360">
    <property type="match status" value="1"/>
</dbReference>
<dbReference type="PANTHER" id="PTHR42959">
    <property type="entry name" value="CARBAMOYLTRANSFERASE"/>
    <property type="match status" value="1"/>
</dbReference>
<evidence type="ECO:0000256" key="6">
    <source>
        <dbReference type="ARBA" id="ARBA00022833"/>
    </source>
</evidence>
<dbReference type="InterPro" id="IPR041440">
    <property type="entry name" value="HypF_C"/>
</dbReference>
<dbReference type="InterPro" id="IPR017968">
    <property type="entry name" value="Acylphosphatase_CS"/>
</dbReference>
<dbReference type="RefSeq" id="WP_380673002.1">
    <property type="nucleotide sequence ID" value="NZ_CP173186.1"/>
</dbReference>
<dbReference type="InterPro" id="IPR001792">
    <property type="entry name" value="Acylphosphatase-like_dom"/>
</dbReference>
<sequence>MTRSESQEQTAKPGGSGLYLRVKGKVQGVGFRPYVWLLAQRFGLRGEVSNDSAGVSILLWYSASVADFLRELPLECPPLARVDSVTSYPFDWLQEPLDFIINHSGAGKPDTQVVADAATCDACLDELFSPQNRRYGYPFINCTHCGPRFSIIRRMPYDRPNTSMQPFPLCPQCQAEYQDPADRRFHAQPNACPNCGPQLWLSDVDGQLQARAEQALQLAVQALKAGQIVAVKGIGGFHLACDATNQAAVQHLRLRKRRPSKPLAVMMPDAEWLMACIQLAEPARLLELLRSPPAPIVLVPAHPESPLCSGIAPGLGEVGVMLPANPLQHLLLEQVARPLVMTSGNPCGKPPALSNQQALEELAGIADVWLLHDREIIQRADDSLLRLSPQGTEMLRRARGYVPDAMELPAGFASQPAILALGADSKNTFCLLWGNQAVIGQHLGSLGDEATRQQQQQLHALYSEIYGVTPQAIAVDAHPGYFSHQQGKVLARERGIPCVEILHHHAHLVSCLAEHGWPRQGGKVIGLALDGLGYGPAGQLWGGECLLVDYLHCEHLGGLPAVALPGGDLAAQQPWRNLLAQLLRFVPDWLQLPEAAAIPQPESATLARAIQRQINAPLASSAGRLFDAVAAALQIVPQQISWEGEAACRLGALAQQSPPHLPPVCMPLRGNMLDLKIFWQQWLGYQAPAAQRAYAFHFALARGFALLARRAAQQYGISTIALSGGVLHNALLRQLLQQELAGFQVLLPSSLPAGDGGLALGQALIAAARRG</sequence>
<dbReference type="Pfam" id="PF22521">
    <property type="entry name" value="HypF_C_2"/>
    <property type="match status" value="1"/>
</dbReference>
<comment type="similarity">
    <text evidence="2 8">Belongs to the carbamoyltransferase HypF family.</text>
</comment>
<keyword evidence="4" id="KW-0479">Metal-binding</keyword>
<dbReference type="Pfam" id="PF00708">
    <property type="entry name" value="Acylphosphatase"/>
    <property type="match status" value="1"/>
</dbReference>
<evidence type="ECO:0000256" key="9">
    <source>
        <dbReference type="PROSITE-ProRule" id="PRU00520"/>
    </source>
</evidence>
<evidence type="ECO:0000256" key="5">
    <source>
        <dbReference type="ARBA" id="ARBA00022771"/>
    </source>
</evidence>
<dbReference type="Gene3D" id="3.30.110.120">
    <property type="match status" value="1"/>
</dbReference>
<comment type="catalytic activity">
    <reaction evidence="7 8">
        <text>C-terminal L-cysteinyl-[HypE protein] + carbamoyl phosphate + ATP + H2O = C-terminal S-carboxamide-L-cysteinyl-[HypE protein] + AMP + phosphate + diphosphate + H(+)</text>
        <dbReference type="Rhea" id="RHEA:55636"/>
        <dbReference type="Rhea" id="RHEA-COMP:14247"/>
        <dbReference type="Rhea" id="RHEA-COMP:14392"/>
        <dbReference type="ChEBI" id="CHEBI:15377"/>
        <dbReference type="ChEBI" id="CHEBI:15378"/>
        <dbReference type="ChEBI" id="CHEBI:30616"/>
        <dbReference type="ChEBI" id="CHEBI:33019"/>
        <dbReference type="ChEBI" id="CHEBI:43474"/>
        <dbReference type="ChEBI" id="CHEBI:58228"/>
        <dbReference type="ChEBI" id="CHEBI:76913"/>
        <dbReference type="ChEBI" id="CHEBI:139126"/>
        <dbReference type="ChEBI" id="CHEBI:456215"/>
    </reaction>
</comment>
<feature type="domain" description="YrdC-like" evidence="11">
    <location>
        <begin position="213"/>
        <end position="400"/>
    </location>
</feature>
<dbReference type="InterPro" id="IPR043129">
    <property type="entry name" value="ATPase_NBD"/>
</dbReference>
<feature type="active site" evidence="9">
    <location>
        <position position="50"/>
    </location>
</feature>
<dbReference type="SUPFAM" id="SSF53067">
    <property type="entry name" value="Actin-like ATPase domain"/>
    <property type="match status" value="1"/>
</dbReference>
<evidence type="ECO:0000313" key="12">
    <source>
        <dbReference type="EMBL" id="MFC0225576.1"/>
    </source>
</evidence>
<keyword evidence="9" id="KW-0378">Hydrolase</keyword>
<dbReference type="NCBIfam" id="TIGR00143">
    <property type="entry name" value="hypF"/>
    <property type="match status" value="1"/>
</dbReference>
<evidence type="ECO:0000256" key="3">
    <source>
        <dbReference type="ARBA" id="ARBA00022598"/>
    </source>
</evidence>
<dbReference type="GO" id="GO:0016874">
    <property type="term" value="F:ligase activity"/>
    <property type="evidence" value="ECO:0007669"/>
    <property type="project" value="UniProtKB-KW"/>
</dbReference>
<dbReference type="InterPro" id="IPR036046">
    <property type="entry name" value="Acylphosphatase-like_dom_sf"/>
</dbReference>
<dbReference type="EMBL" id="JBHLXG010000003">
    <property type="protein sequence ID" value="MFC0225576.1"/>
    <property type="molecule type" value="Genomic_DNA"/>
</dbReference>
<evidence type="ECO:0000256" key="7">
    <source>
        <dbReference type="ARBA" id="ARBA00048220"/>
    </source>
</evidence>
<dbReference type="PROSITE" id="PS00150">
    <property type="entry name" value="ACYLPHOSPHATASE_1"/>
    <property type="match status" value="1"/>
</dbReference>
<dbReference type="SUPFAM" id="SSF54975">
    <property type="entry name" value="Acylphosphatase/BLUF domain-like"/>
    <property type="match status" value="1"/>
</dbReference>
<comment type="function">
    <text evidence="8">Involved in the maturation of [NiFe] hydrogenases. Along with HypE, it catalyzes the synthesis of the CN ligands of the active site iron of [NiFe]-hydrogenases. HypF functions as a carbamoyl transferase using carbamoylphosphate as a substrate and transferring the carboxamido moiety in an ATP-dependent reaction to the thiolate of the C-terminal cysteine of HypE yielding a protein-S-carboxamide.</text>
</comment>
<name>A0ABV6E982_9GAMM</name>
<dbReference type="InterPro" id="IPR017945">
    <property type="entry name" value="DHBP_synth_RibB-like_a/b_dom"/>
</dbReference>
<dbReference type="Pfam" id="PF17788">
    <property type="entry name" value="HypF_C"/>
    <property type="match status" value="1"/>
</dbReference>
<evidence type="ECO:0000256" key="8">
    <source>
        <dbReference type="PIRNR" id="PIRNR006256"/>
    </source>
</evidence>
<dbReference type="PIRSF" id="PIRSF006256">
    <property type="entry name" value="CMPcnvr_hdrg_mat"/>
    <property type="match status" value="1"/>
</dbReference>
<feature type="domain" description="Acylphosphatase-like" evidence="10">
    <location>
        <begin position="17"/>
        <end position="103"/>
    </location>
</feature>
<dbReference type="PROSITE" id="PS51163">
    <property type="entry name" value="YRDC"/>
    <property type="match status" value="1"/>
</dbReference>
<keyword evidence="13" id="KW-1185">Reference proteome</keyword>
<dbReference type="InterPro" id="IPR006070">
    <property type="entry name" value="Sua5-like_dom"/>
</dbReference>
<comment type="catalytic activity">
    <reaction evidence="9">
        <text>an acyl phosphate + H2O = a carboxylate + phosphate + H(+)</text>
        <dbReference type="Rhea" id="RHEA:14965"/>
        <dbReference type="ChEBI" id="CHEBI:15377"/>
        <dbReference type="ChEBI" id="CHEBI:15378"/>
        <dbReference type="ChEBI" id="CHEBI:29067"/>
        <dbReference type="ChEBI" id="CHEBI:43474"/>
        <dbReference type="ChEBI" id="CHEBI:59918"/>
        <dbReference type="EC" id="3.6.1.7"/>
    </reaction>
</comment>
<evidence type="ECO:0000313" key="13">
    <source>
        <dbReference type="Proteomes" id="UP001589792"/>
    </source>
</evidence>
<dbReference type="InterPro" id="IPR055128">
    <property type="entry name" value="HypF_C_2"/>
</dbReference>
<evidence type="ECO:0000259" key="10">
    <source>
        <dbReference type="PROSITE" id="PS51160"/>
    </source>
</evidence>
<dbReference type="InterPro" id="IPR004421">
    <property type="entry name" value="Carbamoyltransferase_HypF"/>
</dbReference>
<dbReference type="PANTHER" id="PTHR42959:SF1">
    <property type="entry name" value="CARBAMOYLTRANSFERASE HYPF"/>
    <property type="match status" value="1"/>
</dbReference>
<dbReference type="InterPro" id="IPR011125">
    <property type="entry name" value="Znf_HypF"/>
</dbReference>
<feature type="active site" evidence="9">
    <location>
        <position position="32"/>
    </location>
</feature>
<dbReference type="Gene3D" id="3.30.420.40">
    <property type="match status" value="1"/>
</dbReference>
<dbReference type="SUPFAM" id="SSF55821">
    <property type="entry name" value="YrdC/RibB"/>
    <property type="match status" value="1"/>
</dbReference>
<dbReference type="Proteomes" id="UP001589792">
    <property type="component" value="Unassembled WGS sequence"/>
</dbReference>
<dbReference type="Pfam" id="PF07503">
    <property type="entry name" value="zf-HYPF"/>
    <property type="match status" value="2"/>
</dbReference>
<evidence type="ECO:0000256" key="2">
    <source>
        <dbReference type="ARBA" id="ARBA00008097"/>
    </source>
</evidence>
<evidence type="ECO:0000259" key="11">
    <source>
        <dbReference type="PROSITE" id="PS51163"/>
    </source>
</evidence>
<evidence type="ECO:0000256" key="1">
    <source>
        <dbReference type="ARBA" id="ARBA00004711"/>
    </source>
</evidence>
<dbReference type="EC" id="6.2.-.-" evidence="8"/>
<comment type="caution">
    <text evidence="12">The sequence shown here is derived from an EMBL/GenBank/DDBJ whole genome shotgun (WGS) entry which is preliminary data.</text>
</comment>
<keyword evidence="5" id="KW-0863">Zinc-finger</keyword>
<evidence type="ECO:0000256" key="4">
    <source>
        <dbReference type="ARBA" id="ARBA00022723"/>
    </source>
</evidence>
<dbReference type="InterPro" id="IPR051060">
    <property type="entry name" value="Carbamoyltrans_HypF-like"/>
</dbReference>
<reference evidence="12 13" key="1">
    <citation type="submission" date="2024-09" db="EMBL/GenBank/DDBJ databases">
        <authorList>
            <person name="Sun Q."/>
            <person name="Mori K."/>
        </authorList>
    </citation>
    <scope>NUCLEOTIDE SEQUENCE [LARGE SCALE GENOMIC DNA]</scope>
    <source>
        <strain evidence="12 13">CCM 8626</strain>
    </source>
</reference>
<dbReference type="Gene3D" id="3.90.870.50">
    <property type="match status" value="1"/>
</dbReference>
<keyword evidence="3 12" id="KW-0436">Ligase</keyword>
<protein>
    <recommendedName>
        <fullName evidence="8">Carbamoyltransferase HypF</fullName>
        <ecNumber evidence="8">6.2.-.-</ecNumber>
    </recommendedName>
</protein>
<dbReference type="Pfam" id="PF01300">
    <property type="entry name" value="Sua5_yciO_yrdC"/>
    <property type="match status" value="1"/>
</dbReference>